<dbReference type="EMBL" id="CABVII010000006">
    <property type="protein sequence ID" value="VVO78646.1"/>
    <property type="molecule type" value="Genomic_DNA"/>
</dbReference>
<name>A0A5E7IRP9_PSEFL</name>
<evidence type="ECO:0008006" key="3">
    <source>
        <dbReference type="Google" id="ProtNLM"/>
    </source>
</evidence>
<dbReference type="Gene3D" id="2.130.10.10">
    <property type="entry name" value="YVTN repeat-like/Quinoprotein amine dehydrogenase"/>
    <property type="match status" value="2"/>
</dbReference>
<gene>
    <name evidence="1" type="ORF">PS862_01707</name>
</gene>
<organism evidence="1 2">
    <name type="scientific">Pseudomonas fluorescens</name>
    <dbReference type="NCBI Taxonomy" id="294"/>
    <lineage>
        <taxon>Bacteria</taxon>
        <taxon>Pseudomonadati</taxon>
        <taxon>Pseudomonadota</taxon>
        <taxon>Gammaproteobacteria</taxon>
        <taxon>Pseudomonadales</taxon>
        <taxon>Pseudomonadaceae</taxon>
        <taxon>Pseudomonas</taxon>
    </lineage>
</organism>
<proteinExistence type="predicted"/>
<dbReference type="InterPro" id="IPR011044">
    <property type="entry name" value="Quino_amine_DH_bsu"/>
</dbReference>
<dbReference type="AlphaFoldDB" id="A0A5E7IRP9"/>
<dbReference type="RefSeq" id="WP_150783711.1">
    <property type="nucleotide sequence ID" value="NZ_CABVII010000006.1"/>
</dbReference>
<dbReference type="PANTHER" id="PTHR47197">
    <property type="entry name" value="PROTEIN NIRF"/>
    <property type="match status" value="1"/>
</dbReference>
<evidence type="ECO:0000313" key="1">
    <source>
        <dbReference type="EMBL" id="VVO78646.1"/>
    </source>
</evidence>
<accession>A0A5E7IRP9</accession>
<evidence type="ECO:0000313" key="2">
    <source>
        <dbReference type="Proteomes" id="UP000385207"/>
    </source>
</evidence>
<dbReference type="InterPro" id="IPR051200">
    <property type="entry name" value="Host-pathogen_enzymatic-act"/>
</dbReference>
<dbReference type="PANTHER" id="PTHR47197:SF3">
    <property type="entry name" value="DIHYDRO-HEME D1 DEHYDROGENASE"/>
    <property type="match status" value="1"/>
</dbReference>
<sequence>MNTQLPNPILTAPAVVVIRDTVDQDDYRVRLASCEGFLPHKGLNVTIDDPCMSPGTELELLLDDQVIVRHIVTAAELHTPLTVQVGPENLTKDLHELNYRVKRNNQPFQTCDQPATVHIVIKSMTDLGLDEVTSRYRGSFARIHISYPQDEQYASPPTTLANEKIVLVQGLNSLVLDQVNPFLHFVAINRSEICAIDTRTGTIVRRHQTSFSGAKIGGLSPDGVYAYIHDRVNKNILKLNTVTGEAHDIAITIDIPREMVLSKSGERLYVATSSDLEVIDTPSQGVIRRLPIKNIIGLAIHPDGRHLYVFTLIGEGSTVYTWIHAYDTQSFEWVRRNLISGFVEGIAISPDGARLYVADEWNGKISLITTANHQTIKVSKSVRRPYRLGVSADGRHVYVTETDQTTIWVLDAESLDIVRVLEGGRFYIRALLGGPDDTIFALHLSADVTSVPDDHAGANPRLD</sequence>
<reference evidence="1 2" key="1">
    <citation type="submission" date="2019-09" db="EMBL/GenBank/DDBJ databases">
        <authorList>
            <person name="Chandra G."/>
            <person name="Truman W A."/>
        </authorList>
    </citation>
    <scope>NUCLEOTIDE SEQUENCE [LARGE SCALE GENOMIC DNA]</scope>
    <source>
        <strain evidence="1">PS862</strain>
    </source>
</reference>
<dbReference type="SUPFAM" id="SSF50969">
    <property type="entry name" value="YVTN repeat-like/Quinoprotein amine dehydrogenase"/>
    <property type="match status" value="1"/>
</dbReference>
<dbReference type="Proteomes" id="UP000385207">
    <property type="component" value="Unassembled WGS sequence"/>
</dbReference>
<protein>
    <recommendedName>
        <fullName evidence="3">YncE family protein</fullName>
    </recommendedName>
</protein>
<dbReference type="InterPro" id="IPR015943">
    <property type="entry name" value="WD40/YVTN_repeat-like_dom_sf"/>
</dbReference>
<dbReference type="OrthoDB" id="145213at2"/>